<dbReference type="InterPro" id="IPR056798">
    <property type="entry name" value="ADH_Fe_C"/>
</dbReference>
<gene>
    <name evidence="6" type="ORF">BSL82_04305</name>
</gene>
<dbReference type="InterPro" id="IPR039697">
    <property type="entry name" value="Alcohol_dehydrogenase_Fe"/>
</dbReference>
<evidence type="ECO:0000313" key="6">
    <source>
        <dbReference type="EMBL" id="API58629.1"/>
    </source>
</evidence>
<protein>
    <submittedName>
        <fullName evidence="6">Maleylacetate reductase</fullName>
    </submittedName>
</protein>
<dbReference type="CDD" id="cd08177">
    <property type="entry name" value="MAR"/>
    <property type="match status" value="1"/>
</dbReference>
<dbReference type="SUPFAM" id="SSF56796">
    <property type="entry name" value="Dehydroquinate synthase-like"/>
    <property type="match status" value="1"/>
</dbReference>
<evidence type="ECO:0000259" key="4">
    <source>
        <dbReference type="Pfam" id="PF00465"/>
    </source>
</evidence>
<evidence type="ECO:0000256" key="1">
    <source>
        <dbReference type="ARBA" id="ARBA00007358"/>
    </source>
</evidence>
<dbReference type="GO" id="GO:0018506">
    <property type="term" value="F:maleylacetate reductase activity"/>
    <property type="evidence" value="ECO:0007669"/>
    <property type="project" value="InterPro"/>
</dbReference>
<reference evidence="7" key="1">
    <citation type="submission" date="2016-11" db="EMBL/GenBank/DDBJ databases">
        <title>Complete Genome Sequence of alachlor-degrading Sphingomonas sp. strain JJ-A5.</title>
        <authorList>
            <person name="Lee H."/>
            <person name="Ka J.-O."/>
        </authorList>
    </citation>
    <scope>NUCLEOTIDE SEQUENCE [LARGE SCALE GENOMIC DNA]</scope>
    <source>
        <strain evidence="7">JJ-A5</strain>
    </source>
</reference>
<dbReference type="InterPro" id="IPR001670">
    <property type="entry name" value="ADH_Fe/GldA"/>
</dbReference>
<dbReference type="AlphaFoldDB" id="A0A1L3ZSP4"/>
<keyword evidence="3" id="KW-0520">NAD</keyword>
<feature type="domain" description="Alcohol dehydrogenase iron-type/glycerol dehydrogenase GldA" evidence="4">
    <location>
        <begin position="10"/>
        <end position="152"/>
    </location>
</feature>
<dbReference type="InterPro" id="IPR034786">
    <property type="entry name" value="MAR"/>
</dbReference>
<dbReference type="STRING" id="1921510.BSL82_04305"/>
<dbReference type="PANTHER" id="PTHR11496:SF102">
    <property type="entry name" value="ALCOHOL DEHYDROGENASE 4"/>
    <property type="match status" value="1"/>
</dbReference>
<name>A0A1L3ZSP4_9SPHN</name>
<dbReference type="Pfam" id="PF25137">
    <property type="entry name" value="ADH_Fe_C"/>
    <property type="match status" value="1"/>
</dbReference>
<sequence>MLSFTYESLPARIKFGRGTIASLADAIEEVAGTRALLLSTPQQTEQAREATLPAEGQIVGHFDGATMHTPLGVTEQALDVLKQTGADCVISFGGGSTIGLGKALALRTGVPQIAIPTTYAGSEVTPILGETVDGRKTTQRSPKILPNVVIYDVEFTLSLPPALSGISGLNAIAHAVEGLYARDTNPLVQLMAEAAVRTLATSLPRIMAAPQDIEARSQALFGAWLCGTVLGSVGMALHHKLCHTLGGAFDLPHAETHSIVLPHALAFNAPMIPEAMAALRRALGTEDPAGALFNLGRTVGAPASLKALGMPEAGIQTAAEQAVKNPYWNPRPVEFEAIRTMVARAYAGERPVEG</sequence>
<dbReference type="OrthoDB" id="3812122at2"/>
<dbReference type="GO" id="GO:0046872">
    <property type="term" value="F:metal ion binding"/>
    <property type="evidence" value="ECO:0007669"/>
    <property type="project" value="InterPro"/>
</dbReference>
<evidence type="ECO:0000256" key="3">
    <source>
        <dbReference type="ARBA" id="ARBA00023027"/>
    </source>
</evidence>
<dbReference type="Gene3D" id="3.40.50.1970">
    <property type="match status" value="1"/>
</dbReference>
<organism evidence="6 7">
    <name type="scientific">Tardibacter chloracetimidivorans</name>
    <dbReference type="NCBI Taxonomy" id="1921510"/>
    <lineage>
        <taxon>Bacteria</taxon>
        <taxon>Pseudomonadati</taxon>
        <taxon>Pseudomonadota</taxon>
        <taxon>Alphaproteobacteria</taxon>
        <taxon>Sphingomonadales</taxon>
        <taxon>Sphingomonadaceae</taxon>
        <taxon>Tardibacter</taxon>
    </lineage>
</organism>
<evidence type="ECO:0000313" key="7">
    <source>
        <dbReference type="Proteomes" id="UP000182063"/>
    </source>
</evidence>
<comment type="similarity">
    <text evidence="1">Belongs to the iron-containing alcohol dehydrogenase family.</text>
</comment>
<keyword evidence="2" id="KW-0560">Oxidoreductase</keyword>
<dbReference type="Proteomes" id="UP000182063">
    <property type="component" value="Chromosome"/>
</dbReference>
<dbReference type="RefSeq" id="WP_072596191.1">
    <property type="nucleotide sequence ID" value="NZ_CP018221.1"/>
</dbReference>
<proteinExistence type="inferred from homology"/>
<dbReference type="Pfam" id="PF00465">
    <property type="entry name" value="Fe-ADH"/>
    <property type="match status" value="1"/>
</dbReference>
<dbReference type="EMBL" id="CP018221">
    <property type="protein sequence ID" value="API58629.1"/>
    <property type="molecule type" value="Genomic_DNA"/>
</dbReference>
<dbReference type="PANTHER" id="PTHR11496">
    <property type="entry name" value="ALCOHOL DEHYDROGENASE"/>
    <property type="match status" value="1"/>
</dbReference>
<dbReference type="Gene3D" id="1.20.1090.10">
    <property type="entry name" value="Dehydroquinate synthase-like - alpha domain"/>
    <property type="match status" value="1"/>
</dbReference>
<accession>A0A1L3ZSP4</accession>
<feature type="domain" description="Fe-containing alcohol dehydrogenase-like C-terminal" evidence="5">
    <location>
        <begin position="167"/>
        <end position="346"/>
    </location>
</feature>
<dbReference type="GO" id="GO:0004022">
    <property type="term" value="F:alcohol dehydrogenase (NAD+) activity"/>
    <property type="evidence" value="ECO:0007669"/>
    <property type="project" value="TreeGrafter"/>
</dbReference>
<evidence type="ECO:0000259" key="5">
    <source>
        <dbReference type="Pfam" id="PF25137"/>
    </source>
</evidence>
<evidence type="ECO:0000256" key="2">
    <source>
        <dbReference type="ARBA" id="ARBA00023002"/>
    </source>
</evidence>
<keyword evidence="7" id="KW-1185">Reference proteome</keyword>
<dbReference type="KEGG" id="sphj:BSL82_04305"/>